<feature type="compositionally biased region" description="Basic and acidic residues" evidence="2">
    <location>
        <begin position="715"/>
        <end position="736"/>
    </location>
</feature>
<keyword evidence="1" id="KW-0040">ANK repeat</keyword>
<feature type="region of interest" description="Disordered" evidence="2">
    <location>
        <begin position="2510"/>
        <end position="2779"/>
    </location>
</feature>
<feature type="compositionally biased region" description="Basic and acidic residues" evidence="2">
    <location>
        <begin position="298"/>
        <end position="312"/>
    </location>
</feature>
<feature type="compositionally biased region" description="Basic and acidic residues" evidence="2">
    <location>
        <begin position="1924"/>
        <end position="1942"/>
    </location>
</feature>
<reference evidence="3 4" key="1">
    <citation type="submission" date="2023-05" db="EMBL/GenBank/DDBJ databases">
        <title>B98-5 Cell Line De Novo Hybrid Assembly: An Optical Mapping Approach.</title>
        <authorList>
            <person name="Kananen K."/>
            <person name="Auerbach J.A."/>
            <person name="Kautto E."/>
            <person name="Blachly J.S."/>
        </authorList>
    </citation>
    <scope>NUCLEOTIDE SEQUENCE [LARGE SCALE GENOMIC DNA]</scope>
    <source>
        <strain evidence="3">B95-8</strain>
        <tissue evidence="3">Cell line</tissue>
    </source>
</reference>
<feature type="repeat" description="ANK" evidence="1">
    <location>
        <begin position="342"/>
        <end position="374"/>
    </location>
</feature>
<keyword evidence="4" id="KW-1185">Reference proteome</keyword>
<dbReference type="SMART" id="SM00248">
    <property type="entry name" value="ANK"/>
    <property type="match status" value="3"/>
</dbReference>
<feature type="compositionally biased region" description="Polar residues" evidence="2">
    <location>
        <begin position="2714"/>
        <end position="2723"/>
    </location>
</feature>
<feature type="compositionally biased region" description="Basic and acidic residues" evidence="2">
    <location>
        <begin position="822"/>
        <end position="836"/>
    </location>
</feature>
<feature type="compositionally biased region" description="Polar residues" evidence="2">
    <location>
        <begin position="910"/>
        <end position="921"/>
    </location>
</feature>
<feature type="region of interest" description="Disordered" evidence="2">
    <location>
        <begin position="270"/>
        <end position="312"/>
    </location>
</feature>
<feature type="compositionally biased region" description="Basic and acidic residues" evidence="2">
    <location>
        <begin position="1698"/>
        <end position="1715"/>
    </location>
</feature>
<sequence length="2883" mass="321555">MFMASTPCSCRAPHVYGEHPVFMPCTPCLWQAPRVHAVHPMFMASTPCSCRAPHVHDEHPVFMPCTLCSCRAPHVYDEHPVFMQCTPCLWRAPPAFTDKDKVSLTKTPKLERGDGGKEVRERASKRKLPFTAGANGEQKDSDTGKQARLLNTEDFIPGHWALACQEPADRQSGAAVKAMVVKMRVMPPAQSLLWCCKAGTLLEAPCHEMEVPRSKKKEKQGPERKRIKKEPVTRKAGLLFGMGLSGIRAGYPLSERQQVALLMQMTAEESANSPVDTTPKHPSQSTVCQKGTPNSASKTKDKVNKRNERGETRLHRAAIRGDARRIKELISEGADVNVKDFAGWTALHEACNRGYYDVAKQLLAAGAEVNTKGLDDDTPLHDAANNGHYKVGISPRPFTLARPGIRPVTLCGAPESKSLPPPTLKAELCPLSASSFPIRGQHLDGLSQVSQQAPSMERLVSTSRLAGEGFHQVEGGLQELLLVPVTTVGLLDLQGRPTLVWNERPELEKALQCLGSLSTVGKGRHEGNGGGESLREKIPGKSSTRGKGETVEKMQRRQSLSEGEYRRGAGALAAIALSAEEPQPRLARRARSLARQSLCARLPQPWTVVKLLLRYGGNPQQSNRKGETPLKVASSPTMVNLLLGKGTYTSSEESSTESSEEEDAPSFAPSSSVDGNNTDSEFEKGLKHKAKNPEPQKAAAPVKDEYEFDEDDEQDRVPPVDDKHLLKKDYRREVKPRSFISIPKMEAKSYTKNNTIAPKKAPHRILSDTSDEEDTSVGTGTAEKLRLSAHTLLPGSKMREPSNAKQQKEKNKVKKKRKKETKGREVRFGKRSDKFCSSESESESSESGEDDRDSVGSSSCLKGSPLVLKDPSLFSSLSASSTSSHGSSAAQKQNPNHTDQHTKHWRTDNWKTISSPAWSEVSSLSDSTRTRLTSESDYSSEGSSVESLKPVRKKQEHRKRGGLQGCPAEKKSPFLSSAEGAVPKLDKEGKVVKKHKTKHKHKNKEKGQCSISQELKLKSFTYEYEDSKQKSDKAILLENDISSENKLKVLKHDRDHFKKEEKLSKMKSEEKEWLFKDEIMKVSKDEKSLKRIKDIGRSFREEKDRSNKAEKEKSLKEKSPKEEKLRLYKEERKKKSKDRPSKLEKKNDLKEEKMSKEKEKAFKEDKEKLKKEKLYREDSAFDEYCNKNQFLENEDTKFSLSDDQRDRWFSDLSDSSFDFKGEDSWDSPVTDYRDMKSDSVAKLILETVKEDSKDRRRDSRAREKRDCREPFFRKKDRDYLDKNSEKRKDQMEKHKSVPGYLSEKDKKRRESADTGRDRKDALESCKERREGRARPEEAHREELKECSCESAFKDKSDCDFGKGLEPWERQHPAREKEKKDGLDKERKEKTKPEKYKEKSSDKDRSEKSMLEKCQKDKEFDKCFKEKKDTKEKHKDTHGKDKERKAALDQGKEKKEKAFPGILSEDFSEKKDDKKGKEKSWYIADIFTDESEDDRDDCMGGGFKMGEAGDLQRVDSLQEKEEGRENYASDRHRKSSSDKQHPERPKDKEPKDKRRDRGAADGGRDKKEKVFEKHKEKKDKESTEKYKDRKDRASVDSMQDKKNKQKLPEKAEKKHSGEDKAKSKHKEKSDKEHAKERKSSRSTDMEKSLLEKLEEEALHEYREDSNDKISEVSSDSFTDRGQEPGLTAYLEVSFTEPPMEDKARESTCLPEKLKEKERHRHSSSSSKKSHDRERAKKEKAEKKEKGDDSKEGSSRKDSGQYEKDFLEADAYGICYSMKADIEEELDKTIELFSTEKREKNDSEREPSKKIEKELKPYGSSTISMLKEKKRREKHREKWRDEKERHRDRHADGLLRHHRDELLRHHRDEQKPATRDKDSPPRALKDKSRDEGSRLSDAKLKEKFKDGADKEKGDSVKMSNGNDKVAPAKDPGKKEARPREKLLGDGDLMMTSFERMLSQKDLEIEERHKRHKERMKQMEKLRHRSGDPKLKEKAKLVDDGRKKGLDVPTKKPPGPDPPFKDKKLKESTPLPPAAENKLHLGSGADSKDWLTGPHMKEALPASPRPDQSRPTGVPTPTSVLSCPSYEEVMHTPRTPSCSADDYADLVLDCADSQHSTPVPIAPASACSPSFFDRFSVASSGLSENASQAPARPLSTNLYRSVSVDIRRTPEEEFSVGDKLFRQQSVPAASSYDSPVPHSMEDRVPLPPVPTEKFACLSPGYYSPDYGLPSPKVDALHCPPAAIVTVTPSPEGVFSSLQAKPAPSPRGELLVPSLEGALPPDLDATEDQQATAAIIPPEPSYLEPLDEGPFSAVITEEPVEWAHPAEQALASSLIGSTSENPVSWPVGSDLLLKSPQRFPESPKHFCPADSLHSAAPGPFSAPEVPYPAPPASPAPYTLPVTDPGLEDVKDEVEAMPAAISTSEAAPYTSPSGLESFFSNCKSLPEAPLDVAPEPACVTTVAQVEALGPLENSFLDSSHSLSALGQVEPVPWADAFTGPEDDLDLGPFSLPELPLQTKDVPDVETEPIEESLAPSEKIPPGAPVVVNGGDVSTLVAEEPPVLPPDQASTRLPTEQEPEPSEEPKLDVVLEATVEAEAVPKERALGDLDSSTEPPPIPPEQHPLGSGDQGAETEGPPAASLCTPDGPPMDTVAQAQAADSAGLQDNAEASRAAAPAEGAPGSIQPEATEPEPKPTAEAPKAPRVEEIPQRMTRNRAQMLANQSKQGTPPSEKDCAPAPAPAPATRAKARSSEEDDAQAQHPRKRRFQRSTQQLQQQLNTSTQQTREVIQQTLAAIVDAIKLDAIEPYHSDRANPYFEYLQIRKKIEEKRKILCCITPQAPQCYAEYVTYTGSYLLDGKPLSKLHIPVVSAGPGKPLPSLWDASGAPQS</sequence>
<feature type="compositionally biased region" description="Acidic residues" evidence="2">
    <location>
        <begin position="1486"/>
        <end position="1495"/>
    </location>
</feature>
<feature type="compositionally biased region" description="Low complexity" evidence="2">
    <location>
        <begin position="872"/>
        <end position="890"/>
    </location>
</feature>
<dbReference type="InterPro" id="IPR036770">
    <property type="entry name" value="Ankyrin_rpt-contain_sf"/>
</dbReference>
<protein>
    <submittedName>
        <fullName evidence="3">Ankyrin repeat domain-containing protein 11</fullName>
    </submittedName>
</protein>
<evidence type="ECO:0000256" key="1">
    <source>
        <dbReference type="PROSITE-ProRule" id="PRU00023"/>
    </source>
</evidence>
<evidence type="ECO:0000256" key="2">
    <source>
        <dbReference type="SAM" id="MobiDB-lite"/>
    </source>
</evidence>
<comment type="caution">
    <text evidence="3">The sequence shown here is derived from an EMBL/GenBank/DDBJ whole genome shotgun (WGS) entry which is preliminary data.</text>
</comment>
<feature type="repeat" description="ANK" evidence="1">
    <location>
        <begin position="309"/>
        <end position="341"/>
    </location>
</feature>
<feature type="compositionally biased region" description="Basic and acidic residues" evidence="2">
    <location>
        <begin position="1426"/>
        <end position="1457"/>
    </location>
</feature>
<feature type="compositionally biased region" description="Low complexity" evidence="2">
    <location>
        <begin position="935"/>
        <end position="947"/>
    </location>
</feature>
<feature type="compositionally biased region" description="Polar residues" evidence="2">
    <location>
        <begin position="270"/>
        <end position="297"/>
    </location>
</feature>
<organism evidence="3 4">
    <name type="scientific">Saguinus oedipus</name>
    <name type="common">Cotton-top tamarin</name>
    <name type="synonym">Oedipomidas oedipus</name>
    <dbReference type="NCBI Taxonomy" id="9490"/>
    <lineage>
        <taxon>Eukaryota</taxon>
        <taxon>Metazoa</taxon>
        <taxon>Chordata</taxon>
        <taxon>Craniata</taxon>
        <taxon>Vertebrata</taxon>
        <taxon>Euteleostomi</taxon>
        <taxon>Mammalia</taxon>
        <taxon>Eutheria</taxon>
        <taxon>Euarchontoglires</taxon>
        <taxon>Primates</taxon>
        <taxon>Haplorrhini</taxon>
        <taxon>Platyrrhini</taxon>
        <taxon>Cebidae</taxon>
        <taxon>Callitrichinae</taxon>
        <taxon>Saguinus</taxon>
    </lineage>
</organism>
<feature type="compositionally biased region" description="Basic and acidic residues" evidence="2">
    <location>
        <begin position="546"/>
        <end position="555"/>
    </location>
</feature>
<dbReference type="Gene3D" id="1.25.40.20">
    <property type="entry name" value="Ankyrin repeat-containing domain"/>
    <property type="match status" value="1"/>
</dbReference>
<feature type="region of interest" description="Disordered" evidence="2">
    <location>
        <begin position="1093"/>
        <end position="1168"/>
    </location>
</feature>
<feature type="region of interest" description="Disordered" evidence="2">
    <location>
        <begin position="1278"/>
        <end position="1410"/>
    </location>
</feature>
<feature type="compositionally biased region" description="Basic and acidic residues" evidence="2">
    <location>
        <begin position="1302"/>
        <end position="1410"/>
    </location>
</feature>
<feature type="compositionally biased region" description="Low complexity" evidence="2">
    <location>
        <begin position="2662"/>
        <end position="2682"/>
    </location>
</feature>
<feature type="compositionally biased region" description="Basic and acidic residues" evidence="2">
    <location>
        <begin position="2685"/>
        <end position="2703"/>
    </location>
</feature>
<feature type="region of interest" description="Disordered" evidence="2">
    <location>
        <begin position="101"/>
        <end position="144"/>
    </location>
</feature>
<dbReference type="PROSITE" id="PS50088">
    <property type="entry name" value="ANK_REPEAT"/>
    <property type="match status" value="2"/>
</dbReference>
<proteinExistence type="predicted"/>
<feature type="compositionally biased region" description="Basic and acidic residues" evidence="2">
    <location>
        <begin position="1834"/>
        <end position="1913"/>
    </location>
</feature>
<dbReference type="PANTHER" id="PTHR24145:SF3">
    <property type="entry name" value="ANKYRIN REPEAT DOMAIN-CONTAINING PROTEIN 11"/>
    <property type="match status" value="1"/>
</dbReference>
<feature type="compositionally biased region" description="Polar residues" evidence="2">
    <location>
        <begin position="2066"/>
        <end position="2079"/>
    </location>
</feature>
<accession>A0ABQ9TMJ6</accession>
<evidence type="ECO:0000313" key="4">
    <source>
        <dbReference type="Proteomes" id="UP001266305"/>
    </source>
</evidence>
<feature type="compositionally biased region" description="Basic residues" evidence="2">
    <location>
        <begin position="950"/>
        <end position="961"/>
    </location>
</feature>
<feature type="region of interest" description="Disordered" evidence="2">
    <location>
        <begin position="647"/>
        <end position="1009"/>
    </location>
</feature>
<feature type="compositionally biased region" description="Basic and acidic residues" evidence="2">
    <location>
        <begin position="797"/>
        <end position="810"/>
    </location>
</feature>
<feature type="compositionally biased region" description="Basic and acidic residues" evidence="2">
    <location>
        <begin position="1791"/>
        <end position="1814"/>
    </location>
</feature>
<feature type="compositionally biased region" description="Acidic residues" evidence="2">
    <location>
        <begin position="654"/>
        <end position="664"/>
    </location>
</feature>
<feature type="region of interest" description="Disordered" evidence="2">
    <location>
        <begin position="617"/>
        <end position="636"/>
    </location>
</feature>
<feature type="compositionally biased region" description="Basic and acidic residues" evidence="2">
    <location>
        <begin position="898"/>
        <end position="909"/>
    </location>
</feature>
<feature type="compositionally biased region" description="Low complexity" evidence="2">
    <location>
        <begin position="2763"/>
        <end position="2779"/>
    </location>
</feature>
<feature type="compositionally biased region" description="Acidic residues" evidence="2">
    <location>
        <begin position="840"/>
        <end position="852"/>
    </location>
</feature>
<feature type="compositionally biased region" description="Basic and acidic residues" evidence="2">
    <location>
        <begin position="1727"/>
        <end position="1761"/>
    </location>
</feature>
<feature type="region of interest" description="Disordered" evidence="2">
    <location>
        <begin position="521"/>
        <end position="563"/>
    </location>
</feature>
<feature type="compositionally biased region" description="Basic residues" evidence="2">
    <location>
        <begin position="992"/>
        <end position="1004"/>
    </location>
</feature>
<feature type="compositionally biased region" description="Basic and acidic residues" evidence="2">
    <location>
        <begin position="101"/>
        <end position="122"/>
    </location>
</feature>
<feature type="compositionally biased region" description="Basic residues" evidence="2">
    <location>
        <begin position="811"/>
        <end position="821"/>
    </location>
</feature>
<dbReference type="InterPro" id="IPR002110">
    <property type="entry name" value="Ankyrin_rpt"/>
</dbReference>
<dbReference type="SUPFAM" id="SSF48403">
    <property type="entry name" value="Ankyrin repeat"/>
    <property type="match status" value="1"/>
</dbReference>
<feature type="compositionally biased region" description="Basic and acidic residues" evidence="2">
    <location>
        <begin position="1509"/>
        <end position="1669"/>
    </location>
</feature>
<feature type="compositionally biased region" description="Basic and acidic residues" evidence="2">
    <location>
        <begin position="523"/>
        <end position="539"/>
    </location>
</feature>
<feature type="region of interest" description="Disordered" evidence="2">
    <location>
        <begin position="1426"/>
        <end position="1761"/>
    </location>
</feature>
<feature type="compositionally biased region" description="Basic and acidic residues" evidence="2">
    <location>
        <begin position="1278"/>
        <end position="1295"/>
    </location>
</feature>
<dbReference type="EMBL" id="JASSZA010000021">
    <property type="protein sequence ID" value="KAK2085735.1"/>
    <property type="molecule type" value="Genomic_DNA"/>
</dbReference>
<gene>
    <name evidence="3" type="primary">ANKRD11_2</name>
    <name evidence="3" type="ORF">P7K49_037035</name>
</gene>
<feature type="region of interest" description="Disordered" evidence="2">
    <location>
        <begin position="1211"/>
        <end position="1232"/>
    </location>
</feature>
<feature type="compositionally biased region" description="Basic and acidic residues" evidence="2">
    <location>
        <begin position="1466"/>
        <end position="1479"/>
    </location>
</feature>
<feature type="region of interest" description="Disordered" evidence="2">
    <location>
        <begin position="1791"/>
        <end position="2079"/>
    </location>
</feature>
<dbReference type="PANTHER" id="PTHR24145">
    <property type="entry name" value="ANKYRIN REPEAT DOMAIN-CONTAINING PROTEIN 11"/>
    <property type="match status" value="1"/>
</dbReference>
<feature type="compositionally biased region" description="Polar residues" evidence="2">
    <location>
        <begin position="668"/>
        <end position="679"/>
    </location>
</feature>
<dbReference type="Pfam" id="PF12796">
    <property type="entry name" value="Ank_2"/>
    <property type="match status" value="1"/>
</dbReference>
<dbReference type="PROSITE" id="PS50297">
    <property type="entry name" value="ANK_REP_REGION"/>
    <property type="match status" value="2"/>
</dbReference>
<feature type="compositionally biased region" description="Basic and acidic residues" evidence="2">
    <location>
        <begin position="1973"/>
        <end position="2007"/>
    </location>
</feature>
<dbReference type="InterPro" id="IPR042636">
    <property type="entry name" value="ANKRD11"/>
</dbReference>
<feature type="compositionally biased region" description="Basic and acidic residues" evidence="2">
    <location>
        <begin position="1955"/>
        <end position="1965"/>
    </location>
</feature>
<evidence type="ECO:0000313" key="3">
    <source>
        <dbReference type="EMBL" id="KAK2085735.1"/>
    </source>
</evidence>
<name>A0ABQ9TMJ6_SAGOE</name>
<dbReference type="Proteomes" id="UP001266305">
    <property type="component" value="Unassembled WGS sequence"/>
</dbReference>